<organism evidence="1 2">
    <name type="scientific">Candidatus Terrybacteria bacterium RIFCSPLOWO2_01_FULL_40_23</name>
    <dbReference type="NCBI Taxonomy" id="1802366"/>
    <lineage>
        <taxon>Bacteria</taxon>
        <taxon>Candidatus Terryibacteriota</taxon>
    </lineage>
</organism>
<dbReference type="EMBL" id="MHSW01000012">
    <property type="protein sequence ID" value="OHA52205.1"/>
    <property type="molecule type" value="Genomic_DNA"/>
</dbReference>
<sequence>MSDATKFTFIGVSRKPKMGGVEMGAFVVEWQGGVRRVTVAIEDELLYDWGYNKMGLRPEQEGPTLTQLLEMLGSYYLTELVALREEPHGYIFSKKDFLNNEGGVIPLNDVMIQVKSRDFILHRPHQYE</sequence>
<protein>
    <submittedName>
        <fullName evidence="1">Uncharacterized protein</fullName>
    </submittedName>
</protein>
<comment type="caution">
    <text evidence="1">The sequence shown here is derived from an EMBL/GenBank/DDBJ whole genome shotgun (WGS) entry which is preliminary data.</text>
</comment>
<accession>A0A1G2PV67</accession>
<gene>
    <name evidence="1" type="ORF">A3A97_04855</name>
</gene>
<dbReference type="Proteomes" id="UP000176951">
    <property type="component" value="Unassembled WGS sequence"/>
</dbReference>
<proteinExistence type="predicted"/>
<reference evidence="1 2" key="1">
    <citation type="journal article" date="2016" name="Nat. Commun.">
        <title>Thousands of microbial genomes shed light on interconnected biogeochemical processes in an aquifer system.</title>
        <authorList>
            <person name="Anantharaman K."/>
            <person name="Brown C.T."/>
            <person name="Hug L.A."/>
            <person name="Sharon I."/>
            <person name="Castelle C.J."/>
            <person name="Probst A.J."/>
            <person name="Thomas B.C."/>
            <person name="Singh A."/>
            <person name="Wilkins M.J."/>
            <person name="Karaoz U."/>
            <person name="Brodie E.L."/>
            <person name="Williams K.H."/>
            <person name="Hubbard S.S."/>
            <person name="Banfield J.F."/>
        </authorList>
    </citation>
    <scope>NUCLEOTIDE SEQUENCE [LARGE SCALE GENOMIC DNA]</scope>
</reference>
<name>A0A1G2PV67_9BACT</name>
<evidence type="ECO:0000313" key="1">
    <source>
        <dbReference type="EMBL" id="OHA52205.1"/>
    </source>
</evidence>
<dbReference type="AlphaFoldDB" id="A0A1G2PV67"/>
<evidence type="ECO:0000313" key="2">
    <source>
        <dbReference type="Proteomes" id="UP000176951"/>
    </source>
</evidence>